<dbReference type="AlphaFoldDB" id="A0A3N4J3V5"/>
<accession>A0A3N4J3V5</accession>
<organism evidence="2 3">
    <name type="scientific">Choiromyces venosus 120613-1</name>
    <dbReference type="NCBI Taxonomy" id="1336337"/>
    <lineage>
        <taxon>Eukaryota</taxon>
        <taxon>Fungi</taxon>
        <taxon>Dikarya</taxon>
        <taxon>Ascomycota</taxon>
        <taxon>Pezizomycotina</taxon>
        <taxon>Pezizomycetes</taxon>
        <taxon>Pezizales</taxon>
        <taxon>Tuberaceae</taxon>
        <taxon>Choiromyces</taxon>
    </lineage>
</organism>
<protein>
    <submittedName>
        <fullName evidence="2">Uncharacterized protein</fullName>
    </submittedName>
</protein>
<keyword evidence="3" id="KW-1185">Reference proteome</keyword>
<dbReference type="Proteomes" id="UP000276215">
    <property type="component" value="Unassembled WGS sequence"/>
</dbReference>
<keyword evidence="1" id="KW-0812">Transmembrane</keyword>
<gene>
    <name evidence="2" type="ORF">L873DRAFT_1816966</name>
</gene>
<sequence length="58" mass="6415">MVYSRSIPPTSHIGRGALRQLSSGTWASEFLIYSWDFSSLVFVVVVFLAAERGAKPIL</sequence>
<evidence type="ECO:0000313" key="2">
    <source>
        <dbReference type="EMBL" id="RPA92816.1"/>
    </source>
</evidence>
<keyword evidence="1" id="KW-0472">Membrane</keyword>
<proteinExistence type="predicted"/>
<reference evidence="2 3" key="1">
    <citation type="journal article" date="2018" name="Nat. Ecol. Evol.">
        <title>Pezizomycetes genomes reveal the molecular basis of ectomycorrhizal truffle lifestyle.</title>
        <authorList>
            <person name="Murat C."/>
            <person name="Payen T."/>
            <person name="Noel B."/>
            <person name="Kuo A."/>
            <person name="Morin E."/>
            <person name="Chen J."/>
            <person name="Kohler A."/>
            <person name="Krizsan K."/>
            <person name="Balestrini R."/>
            <person name="Da Silva C."/>
            <person name="Montanini B."/>
            <person name="Hainaut M."/>
            <person name="Levati E."/>
            <person name="Barry K.W."/>
            <person name="Belfiori B."/>
            <person name="Cichocki N."/>
            <person name="Clum A."/>
            <person name="Dockter R.B."/>
            <person name="Fauchery L."/>
            <person name="Guy J."/>
            <person name="Iotti M."/>
            <person name="Le Tacon F."/>
            <person name="Lindquist E.A."/>
            <person name="Lipzen A."/>
            <person name="Malagnac F."/>
            <person name="Mello A."/>
            <person name="Molinier V."/>
            <person name="Miyauchi S."/>
            <person name="Poulain J."/>
            <person name="Riccioni C."/>
            <person name="Rubini A."/>
            <person name="Sitrit Y."/>
            <person name="Splivallo R."/>
            <person name="Traeger S."/>
            <person name="Wang M."/>
            <person name="Zifcakova L."/>
            <person name="Wipf D."/>
            <person name="Zambonelli A."/>
            <person name="Paolocci F."/>
            <person name="Nowrousian M."/>
            <person name="Ottonello S."/>
            <person name="Baldrian P."/>
            <person name="Spatafora J.W."/>
            <person name="Henrissat B."/>
            <person name="Nagy L.G."/>
            <person name="Aury J.M."/>
            <person name="Wincker P."/>
            <person name="Grigoriev I.V."/>
            <person name="Bonfante P."/>
            <person name="Martin F.M."/>
        </authorList>
    </citation>
    <scope>NUCLEOTIDE SEQUENCE [LARGE SCALE GENOMIC DNA]</scope>
    <source>
        <strain evidence="2 3">120613-1</strain>
    </source>
</reference>
<evidence type="ECO:0000313" key="3">
    <source>
        <dbReference type="Proteomes" id="UP000276215"/>
    </source>
</evidence>
<evidence type="ECO:0000256" key="1">
    <source>
        <dbReference type="SAM" id="Phobius"/>
    </source>
</evidence>
<feature type="transmembrane region" description="Helical" evidence="1">
    <location>
        <begin position="30"/>
        <end position="50"/>
    </location>
</feature>
<name>A0A3N4J3V5_9PEZI</name>
<keyword evidence="1" id="KW-1133">Transmembrane helix</keyword>
<dbReference type="EMBL" id="ML120464">
    <property type="protein sequence ID" value="RPA92816.1"/>
    <property type="molecule type" value="Genomic_DNA"/>
</dbReference>